<dbReference type="Pfam" id="PF15696">
    <property type="entry name" value="RAD51_interact"/>
    <property type="match status" value="1"/>
</dbReference>
<feature type="compositionally biased region" description="Low complexity" evidence="1">
    <location>
        <begin position="155"/>
        <end position="165"/>
    </location>
</feature>
<evidence type="ECO:0000256" key="1">
    <source>
        <dbReference type="SAM" id="MobiDB-lite"/>
    </source>
</evidence>
<feature type="compositionally biased region" description="Basic residues" evidence="1">
    <location>
        <begin position="78"/>
        <end position="92"/>
    </location>
</feature>
<feature type="region of interest" description="Disordered" evidence="1">
    <location>
        <begin position="34"/>
        <end position="530"/>
    </location>
</feature>
<feature type="compositionally biased region" description="Basic residues" evidence="1">
    <location>
        <begin position="367"/>
        <end position="383"/>
    </location>
</feature>
<accession>A0A0P4W627</accession>
<organism evidence="3">
    <name type="scientific">Scylla olivacea</name>
    <name type="common">Orange mud crab</name>
    <name type="synonym">Cancer olivacea</name>
    <dbReference type="NCBI Taxonomy" id="85551"/>
    <lineage>
        <taxon>Eukaryota</taxon>
        <taxon>Metazoa</taxon>
        <taxon>Ecdysozoa</taxon>
        <taxon>Arthropoda</taxon>
        <taxon>Crustacea</taxon>
        <taxon>Multicrustacea</taxon>
        <taxon>Malacostraca</taxon>
        <taxon>Eumalacostraca</taxon>
        <taxon>Eucarida</taxon>
        <taxon>Decapoda</taxon>
        <taxon>Pleocyemata</taxon>
        <taxon>Brachyura</taxon>
        <taxon>Eubrachyura</taxon>
        <taxon>Portunoidea</taxon>
        <taxon>Portunidae</taxon>
        <taxon>Portuninae</taxon>
        <taxon>Scylla</taxon>
    </lineage>
</organism>
<dbReference type="InterPro" id="IPR031419">
    <property type="entry name" value="RAD51_interact"/>
</dbReference>
<feature type="compositionally biased region" description="Basic and acidic residues" evidence="1">
    <location>
        <begin position="53"/>
        <end position="77"/>
    </location>
</feature>
<feature type="domain" description="RAD51 interacting motif" evidence="2">
    <location>
        <begin position="525"/>
        <end position="544"/>
    </location>
</feature>
<sequence>MMEVVSGRRARKPVNYAEIADLAVDENDFADFKPSPTSKIDDFADFKPSPTSKIEKVKEKKEKVDGEEQKNDGERKHSRDRHRDRKKHKDKDRHREDKDRHRRDKDKHREDRDRHRKRDDRERDERKRRERKDREHRSERRDDNCSEHSSKGEGSSDSTYDSSGSQTCHNLPAVNAPIPASPLVSPSRRNPKPRLSLEEKIFQRELEVALEMSKEESSQAPPSVPEPEEHKVAEGGTALEESQETQPPLSPKSLQEQSAGGGCSSPIESTGAPAEASSLAPEKPSIPLCEEEEMAEHTPNPTPPPAVADCTETMEPLPSTSAGKTAKRIRKTVMFKEDSDSDDFDGFGYDVGAESDASEGSDFMPSPKKKKKVKESKKTKNTKPTRNSTQKSSSKSTGQNKAGDVAASPRSRPVIAKENTAPKDIATPPPPKSTLASPEVTTSPGLKASSGLHTPPPAKTATKKASVKPVKRPLISSSSSPSSGAPSISLVKTPFRSPLSTSPNSGYPVGSPATSVGTKNLNRGTGLRLGLSRRATVKPLHPSAASRITS</sequence>
<name>A0A0P4W627_SCYOL</name>
<feature type="compositionally biased region" description="Basic residues" evidence="1">
    <location>
        <begin position="461"/>
        <end position="471"/>
    </location>
</feature>
<evidence type="ECO:0000259" key="2">
    <source>
        <dbReference type="Pfam" id="PF15696"/>
    </source>
</evidence>
<feature type="compositionally biased region" description="Low complexity" evidence="1">
    <location>
        <begin position="521"/>
        <end position="530"/>
    </location>
</feature>
<feature type="compositionally biased region" description="Low complexity" evidence="1">
    <location>
        <begin position="384"/>
        <end position="400"/>
    </location>
</feature>
<feature type="compositionally biased region" description="Low complexity" evidence="1">
    <location>
        <begin position="475"/>
        <end position="489"/>
    </location>
</feature>
<feature type="compositionally biased region" description="Basic and acidic residues" evidence="1">
    <location>
        <begin position="195"/>
        <end position="217"/>
    </location>
</feature>
<feature type="compositionally biased region" description="Basic and acidic residues" evidence="1">
    <location>
        <begin position="107"/>
        <end position="151"/>
    </location>
</feature>
<protein>
    <recommendedName>
        <fullName evidence="2">RAD51 interacting motif domain-containing protein</fullName>
    </recommendedName>
</protein>
<feature type="compositionally biased region" description="Polar residues" evidence="1">
    <location>
        <begin position="244"/>
        <end position="258"/>
    </location>
</feature>
<evidence type="ECO:0000313" key="3">
    <source>
        <dbReference type="EMBL" id="JAI64062.1"/>
    </source>
</evidence>
<dbReference type="AlphaFoldDB" id="A0A0P4W627"/>
<reference evidence="3" key="1">
    <citation type="submission" date="2015-09" db="EMBL/GenBank/DDBJ databases">
        <title>Scylla olivacea transcriptome.</title>
        <authorList>
            <person name="Ikhwanuddin M."/>
        </authorList>
    </citation>
    <scope>NUCLEOTIDE SEQUENCE</scope>
</reference>
<feature type="compositionally biased region" description="Polar residues" evidence="1">
    <location>
        <begin position="434"/>
        <end position="444"/>
    </location>
</feature>
<proteinExistence type="predicted"/>
<dbReference type="EMBL" id="GDRN01069341">
    <property type="protein sequence ID" value="JAI64062.1"/>
    <property type="molecule type" value="Transcribed_RNA"/>
</dbReference>